<evidence type="ECO:0000256" key="5">
    <source>
        <dbReference type="ARBA" id="ARBA00022840"/>
    </source>
</evidence>
<dbReference type="RefSeq" id="WP_015023003.1">
    <property type="nucleotide sequence ID" value="NC_018721.1"/>
</dbReference>
<dbReference type="SUPFAM" id="SSF140356">
    <property type="entry name" value="PPK N-terminal domain-like"/>
    <property type="match status" value="1"/>
</dbReference>
<dbReference type="InterPro" id="IPR036830">
    <property type="entry name" value="PP_kinase_middle_dom_sf"/>
</dbReference>
<evidence type="ECO:0000313" key="10">
    <source>
        <dbReference type="EMBL" id="AFU67385.1"/>
    </source>
</evidence>
<evidence type="ECO:0000256" key="1">
    <source>
        <dbReference type="ARBA" id="ARBA00022553"/>
    </source>
</evidence>
<dbReference type="NCBIfam" id="NF003917">
    <property type="entry name" value="PRK05443.1-1"/>
    <property type="match status" value="1"/>
</dbReference>
<dbReference type="Gene3D" id="3.30.870.10">
    <property type="entry name" value="Endonuclease Chain A"/>
    <property type="match status" value="2"/>
</dbReference>
<feature type="binding site" evidence="7">
    <location>
        <position position="374"/>
    </location>
    <ligand>
        <name>Mg(2+)</name>
        <dbReference type="ChEBI" id="CHEBI:18420"/>
    </ligand>
</feature>
<dbReference type="KEGG" id="ptq:P700755_000354"/>
<dbReference type="PROSITE" id="PS50035">
    <property type="entry name" value="PLD"/>
    <property type="match status" value="1"/>
</dbReference>
<dbReference type="CDD" id="cd09167">
    <property type="entry name" value="PLDc_EcPPK1_C2_like"/>
    <property type="match status" value="1"/>
</dbReference>
<feature type="binding site" evidence="7">
    <location>
        <position position="591"/>
    </location>
    <ligand>
        <name>ATP</name>
        <dbReference type="ChEBI" id="CHEBI:30616"/>
    </ligand>
</feature>
<dbReference type="InterPro" id="IPR036832">
    <property type="entry name" value="PPK_N_dom_sf"/>
</dbReference>
<comment type="similarity">
    <text evidence="7 8">Belongs to the polyphosphate kinase 1 (PPK1) family.</text>
</comment>
<keyword evidence="4 7" id="KW-0418">Kinase</keyword>
<feature type="domain" description="PLD phosphodiesterase" evidence="9">
    <location>
        <begin position="586"/>
        <end position="616"/>
    </location>
</feature>
<comment type="function">
    <text evidence="7 8">Catalyzes the reversible transfer of the terminal phosphate of ATP to form a long-chain polyphosphate (polyP).</text>
</comment>
<comment type="cofactor">
    <cofactor evidence="7">
        <name>Mg(2+)</name>
        <dbReference type="ChEBI" id="CHEBI:18420"/>
    </cofactor>
</comment>
<feature type="binding site" evidence="7">
    <location>
        <position position="404"/>
    </location>
    <ligand>
        <name>Mg(2+)</name>
        <dbReference type="ChEBI" id="CHEBI:18420"/>
    </ligand>
</feature>
<dbReference type="GO" id="GO:0009358">
    <property type="term" value="C:polyphosphate kinase complex"/>
    <property type="evidence" value="ECO:0007669"/>
    <property type="project" value="InterPro"/>
</dbReference>
<keyword evidence="2 7" id="KW-0808">Transferase</keyword>
<dbReference type="PANTHER" id="PTHR30218">
    <property type="entry name" value="POLYPHOSPHATE KINASE"/>
    <property type="match status" value="1"/>
</dbReference>
<dbReference type="Pfam" id="PF13090">
    <property type="entry name" value="PP_kinase_C"/>
    <property type="match status" value="1"/>
</dbReference>
<dbReference type="PIRSF" id="PIRSF015589">
    <property type="entry name" value="PP_kinase"/>
    <property type="match status" value="1"/>
</dbReference>
<feature type="binding site" evidence="7">
    <location>
        <position position="563"/>
    </location>
    <ligand>
        <name>ATP</name>
        <dbReference type="ChEBI" id="CHEBI:30616"/>
    </ligand>
</feature>
<feature type="active site" description="Phosphohistidine intermediate" evidence="7">
    <location>
        <position position="434"/>
    </location>
</feature>
<dbReference type="SUPFAM" id="SSF143724">
    <property type="entry name" value="PHP14-like"/>
    <property type="match status" value="1"/>
</dbReference>
<evidence type="ECO:0000256" key="3">
    <source>
        <dbReference type="ARBA" id="ARBA00022741"/>
    </source>
</evidence>
<dbReference type="HOGENOM" id="CLU_009678_6_1_10"/>
<dbReference type="InterPro" id="IPR025200">
    <property type="entry name" value="PPK_C_dom2"/>
</dbReference>
<dbReference type="SUPFAM" id="SSF56024">
    <property type="entry name" value="Phospholipase D/nuclease"/>
    <property type="match status" value="2"/>
</dbReference>
<dbReference type="InterPro" id="IPR025198">
    <property type="entry name" value="PPK_N_dom"/>
</dbReference>
<evidence type="ECO:0000256" key="7">
    <source>
        <dbReference type="HAMAP-Rule" id="MF_00347"/>
    </source>
</evidence>
<dbReference type="InterPro" id="IPR001736">
    <property type="entry name" value="PLipase_D/transphosphatidylase"/>
</dbReference>
<dbReference type="GO" id="GO:0005524">
    <property type="term" value="F:ATP binding"/>
    <property type="evidence" value="ECO:0007669"/>
    <property type="project" value="UniProtKB-KW"/>
</dbReference>
<evidence type="ECO:0000256" key="8">
    <source>
        <dbReference type="RuleBase" id="RU003800"/>
    </source>
</evidence>
<dbReference type="GO" id="GO:0006799">
    <property type="term" value="P:polyphosphate biosynthetic process"/>
    <property type="evidence" value="ECO:0007669"/>
    <property type="project" value="UniProtKB-UniRule"/>
</dbReference>
<reference evidence="10" key="2">
    <citation type="submission" date="2012-09" db="EMBL/GenBank/DDBJ databases">
        <title>The complete sequence of Psychroflexus torquis an extreme psychrophile from sea-ice that is stimulated by light.</title>
        <authorList>
            <person name="Feng S."/>
            <person name="Powell S.M."/>
            <person name="Bowman J.P."/>
        </authorList>
    </citation>
    <scope>NUCLEOTIDE SEQUENCE [LARGE SCALE GENOMIC DNA]</scope>
    <source>
        <strain evidence="10">ATCC 700755</strain>
    </source>
</reference>
<dbReference type="Pfam" id="PF17941">
    <property type="entry name" value="PP_kinase_C_1"/>
    <property type="match status" value="1"/>
</dbReference>
<dbReference type="Gene3D" id="3.30.1840.10">
    <property type="entry name" value="Polyphosphate kinase middle domain"/>
    <property type="match status" value="1"/>
</dbReference>
<evidence type="ECO:0000256" key="4">
    <source>
        <dbReference type="ARBA" id="ARBA00022777"/>
    </source>
</evidence>
<dbReference type="GO" id="GO:0008976">
    <property type="term" value="F:polyphosphate kinase activity"/>
    <property type="evidence" value="ECO:0007669"/>
    <property type="project" value="UniProtKB-UniRule"/>
</dbReference>
<dbReference type="CDD" id="cd09164">
    <property type="entry name" value="PLDc_EcPPK1_C1_like"/>
    <property type="match status" value="1"/>
</dbReference>
<evidence type="ECO:0000313" key="11">
    <source>
        <dbReference type="Proteomes" id="UP000008514"/>
    </source>
</evidence>
<keyword evidence="3 7" id="KW-0547">Nucleotide-binding</keyword>
<dbReference type="NCBIfam" id="TIGR03705">
    <property type="entry name" value="poly_P_kin"/>
    <property type="match status" value="1"/>
</dbReference>
<dbReference type="eggNOG" id="COG0855">
    <property type="taxonomic scope" value="Bacteria"/>
</dbReference>
<evidence type="ECO:0000256" key="2">
    <source>
        <dbReference type="ARBA" id="ARBA00022679"/>
    </source>
</evidence>
<keyword evidence="5 7" id="KW-0067">ATP-binding</keyword>
<dbReference type="Pfam" id="PF02503">
    <property type="entry name" value="PP_kinase"/>
    <property type="match status" value="1"/>
</dbReference>
<keyword evidence="1 7" id="KW-0597">Phosphoprotein</keyword>
<comment type="PTM">
    <text evidence="7 8">An intermediate of this reaction is the autophosphorylated ppk in which a phosphate is covalently linked to a histidine residue through a N-P bond.</text>
</comment>
<proteinExistence type="inferred from homology"/>
<keyword evidence="11" id="KW-1185">Reference proteome</keyword>
<organism evidence="10 11">
    <name type="scientific">Psychroflexus torquis (strain ATCC 700755 / CIP 106069 / ACAM 623)</name>
    <dbReference type="NCBI Taxonomy" id="313595"/>
    <lineage>
        <taxon>Bacteria</taxon>
        <taxon>Pseudomonadati</taxon>
        <taxon>Bacteroidota</taxon>
        <taxon>Flavobacteriia</taxon>
        <taxon>Flavobacteriales</taxon>
        <taxon>Flavobacteriaceae</taxon>
        <taxon>Psychroflexus</taxon>
    </lineage>
</organism>
<evidence type="ECO:0000256" key="6">
    <source>
        <dbReference type="ARBA" id="ARBA00022842"/>
    </source>
</evidence>
<dbReference type="EMBL" id="CP003879">
    <property type="protein sequence ID" value="AFU67385.1"/>
    <property type="molecule type" value="Genomic_DNA"/>
</dbReference>
<dbReference type="Pfam" id="PF13089">
    <property type="entry name" value="PP_kinase_N"/>
    <property type="match status" value="1"/>
</dbReference>
<comment type="catalytic activity">
    <reaction evidence="7 8">
        <text>[phosphate](n) + ATP = [phosphate](n+1) + ADP</text>
        <dbReference type="Rhea" id="RHEA:19573"/>
        <dbReference type="Rhea" id="RHEA-COMP:9859"/>
        <dbReference type="Rhea" id="RHEA-COMP:14280"/>
        <dbReference type="ChEBI" id="CHEBI:16838"/>
        <dbReference type="ChEBI" id="CHEBI:30616"/>
        <dbReference type="ChEBI" id="CHEBI:456216"/>
        <dbReference type="EC" id="2.7.4.1"/>
    </reaction>
</comment>
<keyword evidence="7" id="KW-0479">Metal-binding</keyword>
<dbReference type="InterPro" id="IPR041108">
    <property type="entry name" value="PP_kinase_C_1"/>
</dbReference>
<accession>K4IPD3</accession>
<feature type="binding site" evidence="7">
    <location>
        <position position="44"/>
    </location>
    <ligand>
        <name>ATP</name>
        <dbReference type="ChEBI" id="CHEBI:30616"/>
    </ligand>
</feature>
<dbReference type="AlphaFoldDB" id="K4IPD3"/>
<dbReference type="OrthoDB" id="9761456at2"/>
<keyword evidence="6 7" id="KW-0460">Magnesium</keyword>
<dbReference type="Gene3D" id="1.20.58.310">
    <property type="entry name" value="Polyphosphate kinase N-terminal domain"/>
    <property type="match status" value="1"/>
</dbReference>
<protein>
    <recommendedName>
        <fullName evidence="7 8">Polyphosphate kinase</fullName>
        <ecNumber evidence="7 8">2.7.4.1</ecNumber>
    </recommendedName>
    <alternativeName>
        <fullName evidence="7">ATP-polyphosphate phosphotransferase</fullName>
    </alternativeName>
    <alternativeName>
        <fullName evidence="7">Polyphosphoric acid kinase</fullName>
    </alternativeName>
</protein>
<reference evidence="10" key="1">
    <citation type="submission" date="2006-03" db="EMBL/GenBank/DDBJ databases">
        <authorList>
            <person name="Bowman J."/>
            <person name="Ferriera S."/>
            <person name="Johnson J."/>
            <person name="Kravitz S."/>
            <person name="Halpern A."/>
            <person name="Remington K."/>
            <person name="Beeson K."/>
            <person name="Tran B."/>
            <person name="Rogers Y.-H."/>
            <person name="Friedman R."/>
            <person name="Venter J.C."/>
        </authorList>
    </citation>
    <scope>NUCLEOTIDE SEQUENCE [LARGE SCALE GENOMIC DNA]</scope>
    <source>
        <strain evidence="10">ATCC 700755</strain>
    </source>
</reference>
<dbReference type="EC" id="2.7.4.1" evidence="7 8"/>
<evidence type="ECO:0000259" key="9">
    <source>
        <dbReference type="PROSITE" id="PS50035"/>
    </source>
</evidence>
<dbReference type="HAMAP" id="MF_00347">
    <property type="entry name" value="Polyphosphate_kinase"/>
    <property type="match status" value="1"/>
</dbReference>
<dbReference type="STRING" id="313595.P700755_000354"/>
<dbReference type="GO" id="GO:0046872">
    <property type="term" value="F:metal ion binding"/>
    <property type="evidence" value="ECO:0007669"/>
    <property type="project" value="UniProtKB-KW"/>
</dbReference>
<dbReference type="InterPro" id="IPR003414">
    <property type="entry name" value="PP_kinase"/>
</dbReference>
<name>K4IPD3_PSYTT</name>
<dbReference type="Proteomes" id="UP000008514">
    <property type="component" value="Chromosome"/>
</dbReference>
<gene>
    <name evidence="7" type="primary">ppk</name>
    <name evidence="10" type="ordered locus">P700755_000354</name>
</gene>
<sequence>MHHNRYDNRELSWLKFNQRVLQEAADPSVPLIERLRFLGIFSNNLDEFFKVRYATVKRIDLAGKSGKKVLGGFNAGRLLKEITQIVIKNQAESLDILASIQHQLKDHDIFIIDETEVTLDQAEFLKEFFLEKVSPALVTIMLNDIDKVPNLTDLKAYLAVKMVQFQKDRLSNRYILIEIPSSVERFVVIPSDDGKKYVILLDDLIRFNLNVIFNIFDYTSISAHMIKITRDAELDLEGDLSKSYIEKLMDSVKDRLEGDPVRFLYDKEIEQDTLDFLLNKMEIETTDSLIPGGKYHNRRDYMNFPDLGATHLLYDRIVPLPIPGLEIQGSLLEKISKKDFLQYTPYQTFSYTVKFLREAALDPKVKSIKITIYRLASVSHIASSLINAVKNGKRVTVSIELQARFDEANNIKYAEKMEREGVKLIFGVTGLKVHCKTCIIERLENRKIKYYGFISTGNFNEKTAKVYTDYTLFTAHQGILKDIIKVFDFFEVNYKIKKYKHLIVSPHYTRTEFSILIDQEIQNQQEGKKSGISIKMNSLSDYGMIDKLYEASRAGVKIKLIIRGINCLIPQVSGMSDNIESISIVDKFLEHPRLYIFENDNNPVVFISSADWMTRNIDHRVEVTCPIYDNDIKQELIETFNISWKDNVKARDFSSNRENAYRPKSGPDFRSQFETYSYYKNKLQAAETK</sequence>
<dbReference type="PANTHER" id="PTHR30218:SF0">
    <property type="entry name" value="POLYPHOSPHATE KINASE"/>
    <property type="match status" value="1"/>
</dbReference>
<feature type="binding site" evidence="7">
    <location>
        <position position="467"/>
    </location>
    <ligand>
        <name>ATP</name>
        <dbReference type="ChEBI" id="CHEBI:30616"/>
    </ligand>
</feature>
<dbReference type="InterPro" id="IPR024953">
    <property type="entry name" value="PP_kinase_middle"/>
</dbReference>